<dbReference type="AlphaFoldDB" id="A0A139WD59"/>
<dbReference type="InParanoid" id="A0A139WD59"/>
<keyword evidence="2" id="KW-1185">Reference proteome</keyword>
<dbReference type="EMBL" id="KQ971361">
    <property type="protein sequence ID" value="KYB25842.1"/>
    <property type="molecule type" value="Genomic_DNA"/>
</dbReference>
<protein>
    <submittedName>
        <fullName evidence="1">Uncharacterized protein</fullName>
    </submittedName>
</protein>
<accession>A0A139WD59</accession>
<evidence type="ECO:0000313" key="1">
    <source>
        <dbReference type="EMBL" id="KYB25842.1"/>
    </source>
</evidence>
<organism evidence="1 2">
    <name type="scientific">Tribolium castaneum</name>
    <name type="common">Red flour beetle</name>
    <dbReference type="NCBI Taxonomy" id="7070"/>
    <lineage>
        <taxon>Eukaryota</taxon>
        <taxon>Metazoa</taxon>
        <taxon>Ecdysozoa</taxon>
        <taxon>Arthropoda</taxon>
        <taxon>Hexapoda</taxon>
        <taxon>Insecta</taxon>
        <taxon>Pterygota</taxon>
        <taxon>Neoptera</taxon>
        <taxon>Endopterygota</taxon>
        <taxon>Coleoptera</taxon>
        <taxon>Polyphaga</taxon>
        <taxon>Cucujiformia</taxon>
        <taxon>Tenebrionidae</taxon>
        <taxon>Tenebrionidae incertae sedis</taxon>
        <taxon>Tribolium</taxon>
    </lineage>
</organism>
<evidence type="ECO:0000313" key="2">
    <source>
        <dbReference type="Proteomes" id="UP000007266"/>
    </source>
</evidence>
<reference evidence="1 2" key="2">
    <citation type="journal article" date="2010" name="Nucleic Acids Res.">
        <title>BeetleBase in 2010: revisions to provide comprehensive genomic information for Tribolium castaneum.</title>
        <authorList>
            <person name="Kim H.S."/>
            <person name="Murphy T."/>
            <person name="Xia J."/>
            <person name="Caragea D."/>
            <person name="Park Y."/>
            <person name="Beeman R.W."/>
            <person name="Lorenzen M.D."/>
            <person name="Butcher S."/>
            <person name="Manak J.R."/>
            <person name="Brown S.J."/>
        </authorList>
    </citation>
    <scope>GENOME REANNOTATION</scope>
    <source>
        <strain evidence="1 2">Georgia GA2</strain>
    </source>
</reference>
<name>A0A139WD59_TRICA</name>
<sequence length="68" mass="8046">MKSALRLRHRQEFEAVEAQSCLCSRFWSFENLRDLLSFRFELKFCFSVEELNSLVIVTLCPSVFPRAN</sequence>
<proteinExistence type="predicted"/>
<dbReference type="Proteomes" id="UP000007266">
    <property type="component" value="Linkage group 8"/>
</dbReference>
<reference evidence="1 2" key="1">
    <citation type="journal article" date="2008" name="Nature">
        <title>The genome of the model beetle and pest Tribolium castaneum.</title>
        <authorList>
            <consortium name="Tribolium Genome Sequencing Consortium"/>
            <person name="Richards S."/>
            <person name="Gibbs R.A."/>
            <person name="Weinstock G.M."/>
            <person name="Brown S.J."/>
            <person name="Denell R."/>
            <person name="Beeman R.W."/>
            <person name="Gibbs R."/>
            <person name="Beeman R.W."/>
            <person name="Brown S.J."/>
            <person name="Bucher G."/>
            <person name="Friedrich M."/>
            <person name="Grimmelikhuijzen C.J."/>
            <person name="Klingler M."/>
            <person name="Lorenzen M."/>
            <person name="Richards S."/>
            <person name="Roth S."/>
            <person name="Schroder R."/>
            <person name="Tautz D."/>
            <person name="Zdobnov E.M."/>
            <person name="Muzny D."/>
            <person name="Gibbs R.A."/>
            <person name="Weinstock G.M."/>
            <person name="Attaway T."/>
            <person name="Bell S."/>
            <person name="Buhay C.J."/>
            <person name="Chandrabose M.N."/>
            <person name="Chavez D."/>
            <person name="Clerk-Blankenburg K.P."/>
            <person name="Cree A."/>
            <person name="Dao M."/>
            <person name="Davis C."/>
            <person name="Chacko J."/>
            <person name="Dinh H."/>
            <person name="Dugan-Rocha S."/>
            <person name="Fowler G."/>
            <person name="Garner T.T."/>
            <person name="Garnes J."/>
            <person name="Gnirke A."/>
            <person name="Hawes A."/>
            <person name="Hernandez J."/>
            <person name="Hines S."/>
            <person name="Holder M."/>
            <person name="Hume J."/>
            <person name="Jhangiani S.N."/>
            <person name="Joshi V."/>
            <person name="Khan Z.M."/>
            <person name="Jackson L."/>
            <person name="Kovar C."/>
            <person name="Kowis A."/>
            <person name="Lee S."/>
            <person name="Lewis L.R."/>
            <person name="Margolis J."/>
            <person name="Morgan M."/>
            <person name="Nazareth L.V."/>
            <person name="Nguyen N."/>
            <person name="Okwuonu G."/>
            <person name="Parker D."/>
            <person name="Richards S."/>
            <person name="Ruiz S.J."/>
            <person name="Santibanez J."/>
            <person name="Savard J."/>
            <person name="Scherer S.E."/>
            <person name="Schneider B."/>
            <person name="Sodergren E."/>
            <person name="Tautz D."/>
            <person name="Vattahil S."/>
            <person name="Villasana D."/>
            <person name="White C.S."/>
            <person name="Wright R."/>
            <person name="Park Y."/>
            <person name="Beeman R.W."/>
            <person name="Lord J."/>
            <person name="Oppert B."/>
            <person name="Lorenzen M."/>
            <person name="Brown S."/>
            <person name="Wang L."/>
            <person name="Savard J."/>
            <person name="Tautz D."/>
            <person name="Richards S."/>
            <person name="Weinstock G."/>
            <person name="Gibbs R.A."/>
            <person name="Liu Y."/>
            <person name="Worley K."/>
            <person name="Weinstock G."/>
            <person name="Elsik C.G."/>
            <person name="Reese J.T."/>
            <person name="Elhaik E."/>
            <person name="Landan G."/>
            <person name="Graur D."/>
            <person name="Arensburger P."/>
            <person name="Atkinson P."/>
            <person name="Beeman R.W."/>
            <person name="Beidler J."/>
            <person name="Brown S.J."/>
            <person name="Demuth J.P."/>
            <person name="Drury D.W."/>
            <person name="Du Y.Z."/>
            <person name="Fujiwara H."/>
            <person name="Lorenzen M."/>
            <person name="Maselli V."/>
            <person name="Osanai M."/>
            <person name="Park Y."/>
            <person name="Robertson H.M."/>
            <person name="Tu Z."/>
            <person name="Wang J.J."/>
            <person name="Wang S."/>
            <person name="Richards S."/>
            <person name="Song H."/>
            <person name="Zhang L."/>
            <person name="Sodergren E."/>
            <person name="Werner D."/>
            <person name="Stanke M."/>
            <person name="Morgenstern B."/>
            <person name="Solovyev V."/>
            <person name="Kosarev P."/>
            <person name="Brown G."/>
            <person name="Chen H.C."/>
            <person name="Ermolaeva O."/>
            <person name="Hlavina W."/>
            <person name="Kapustin Y."/>
            <person name="Kiryutin B."/>
            <person name="Kitts P."/>
            <person name="Maglott D."/>
            <person name="Pruitt K."/>
            <person name="Sapojnikov V."/>
            <person name="Souvorov A."/>
            <person name="Mackey A.J."/>
            <person name="Waterhouse R.M."/>
            <person name="Wyder S."/>
            <person name="Zdobnov E.M."/>
            <person name="Zdobnov E.M."/>
            <person name="Wyder S."/>
            <person name="Kriventseva E.V."/>
            <person name="Kadowaki T."/>
            <person name="Bork P."/>
            <person name="Aranda M."/>
            <person name="Bao R."/>
            <person name="Beermann A."/>
            <person name="Berns N."/>
            <person name="Bolognesi R."/>
            <person name="Bonneton F."/>
            <person name="Bopp D."/>
            <person name="Brown S.J."/>
            <person name="Bucher G."/>
            <person name="Butts T."/>
            <person name="Chaumot A."/>
            <person name="Denell R.E."/>
            <person name="Ferrier D.E."/>
            <person name="Friedrich M."/>
            <person name="Gordon C.M."/>
            <person name="Jindra M."/>
            <person name="Klingler M."/>
            <person name="Lan Q."/>
            <person name="Lattorff H.M."/>
            <person name="Laudet V."/>
            <person name="von Levetsow C."/>
            <person name="Liu Z."/>
            <person name="Lutz R."/>
            <person name="Lynch J.A."/>
            <person name="da Fonseca R.N."/>
            <person name="Posnien N."/>
            <person name="Reuter R."/>
            <person name="Roth S."/>
            <person name="Savard J."/>
            <person name="Schinko J.B."/>
            <person name="Schmitt C."/>
            <person name="Schoppmeier M."/>
            <person name="Schroder R."/>
            <person name="Shippy T.D."/>
            <person name="Simonnet F."/>
            <person name="Marques-Souza H."/>
            <person name="Tautz D."/>
            <person name="Tomoyasu Y."/>
            <person name="Trauner J."/>
            <person name="Van der Zee M."/>
            <person name="Vervoort M."/>
            <person name="Wittkopp N."/>
            <person name="Wimmer E.A."/>
            <person name="Yang X."/>
            <person name="Jones A.K."/>
            <person name="Sattelle D.B."/>
            <person name="Ebert P.R."/>
            <person name="Nelson D."/>
            <person name="Scott J.G."/>
            <person name="Beeman R.W."/>
            <person name="Muthukrishnan S."/>
            <person name="Kramer K.J."/>
            <person name="Arakane Y."/>
            <person name="Beeman R.W."/>
            <person name="Zhu Q."/>
            <person name="Hogenkamp D."/>
            <person name="Dixit R."/>
            <person name="Oppert B."/>
            <person name="Jiang H."/>
            <person name="Zou Z."/>
            <person name="Marshall J."/>
            <person name="Elpidina E."/>
            <person name="Vinokurov K."/>
            <person name="Oppert C."/>
            <person name="Zou Z."/>
            <person name="Evans J."/>
            <person name="Lu Z."/>
            <person name="Zhao P."/>
            <person name="Sumathipala N."/>
            <person name="Altincicek B."/>
            <person name="Vilcinskas A."/>
            <person name="Williams M."/>
            <person name="Hultmark D."/>
            <person name="Hetru C."/>
            <person name="Jiang H."/>
            <person name="Grimmelikhuijzen C.J."/>
            <person name="Hauser F."/>
            <person name="Cazzamali G."/>
            <person name="Williamson M."/>
            <person name="Park Y."/>
            <person name="Li B."/>
            <person name="Tanaka Y."/>
            <person name="Predel R."/>
            <person name="Neupert S."/>
            <person name="Schachtner J."/>
            <person name="Verleyen P."/>
            <person name="Raible F."/>
            <person name="Bork P."/>
            <person name="Friedrich M."/>
            <person name="Walden K.K."/>
            <person name="Robertson H.M."/>
            <person name="Angeli S."/>
            <person name="Foret S."/>
            <person name="Bucher G."/>
            <person name="Schuetz S."/>
            <person name="Maleszka R."/>
            <person name="Wimmer E.A."/>
            <person name="Beeman R.W."/>
            <person name="Lorenzen M."/>
            <person name="Tomoyasu Y."/>
            <person name="Miller S.C."/>
            <person name="Grossmann D."/>
            <person name="Bucher G."/>
        </authorList>
    </citation>
    <scope>NUCLEOTIDE SEQUENCE [LARGE SCALE GENOMIC DNA]</scope>
    <source>
        <strain evidence="1 2">Georgia GA2</strain>
    </source>
</reference>
<gene>
    <name evidence="1" type="primary">AUGUSTUS-3.0.2_34838</name>
    <name evidence="1" type="ORF">TcasGA2_TC034838</name>
</gene>